<sequence length="244" mass="27262">MFNVISIVCVIVKFNTCFVFKVISRQSALDSLSYLVVSIKEKHYRTMSKMTPNPAKALLREQIATRIAALSNEEKKRQSKIVFDKLINHPYYKASNRISLFMSTDQEIDTAPIIEHIRAKGAAAFVPQYAGGVMKMLRLESGDEQAMPLTRHGIQQHSKSQQREDALENGGLDLIISPGVVFSKSGDRLGHGGGYYDKFITKLRTDFNPPPKVVAIAFDVQVVDNVPMDPQDQKVDDVLFAESS</sequence>
<dbReference type="Gene3D" id="3.40.50.10420">
    <property type="entry name" value="NagB/RpiA/CoA transferase-like"/>
    <property type="match status" value="1"/>
</dbReference>
<dbReference type="PANTHER" id="PTHR23407:SF1">
    <property type="entry name" value="5-FORMYLTETRAHYDROFOLATE CYCLO-LIGASE"/>
    <property type="match status" value="1"/>
</dbReference>
<comment type="similarity">
    <text evidence="1 6">Belongs to the 5-formyltetrahydrofolate cyclo-ligase family.</text>
</comment>
<name>A0ABN8L9D1_CHISP</name>
<dbReference type="NCBIfam" id="TIGR02727">
    <property type="entry name" value="MTHFS_bact"/>
    <property type="match status" value="1"/>
</dbReference>
<keyword evidence="6" id="KW-0460">Magnesium</keyword>
<gene>
    <name evidence="7" type="ORF">CHILSU_LOCUS4384</name>
</gene>
<dbReference type="SUPFAM" id="SSF100950">
    <property type="entry name" value="NagB/RpiA/CoA transferase-like"/>
    <property type="match status" value="1"/>
</dbReference>
<keyword evidence="8" id="KW-1185">Reference proteome</keyword>
<evidence type="ECO:0000313" key="7">
    <source>
        <dbReference type="EMBL" id="CAH2984427.1"/>
    </source>
</evidence>
<dbReference type="Pfam" id="PF01812">
    <property type="entry name" value="5-FTHF_cyc-lig"/>
    <property type="match status" value="1"/>
</dbReference>
<evidence type="ECO:0000256" key="4">
    <source>
        <dbReference type="ARBA" id="ARBA00036539"/>
    </source>
</evidence>
<evidence type="ECO:0000256" key="5">
    <source>
        <dbReference type="ARBA" id="ARBA00038966"/>
    </source>
</evidence>
<protein>
    <recommendedName>
        <fullName evidence="5 6">5-formyltetrahydrofolate cyclo-ligase</fullName>
        <ecNumber evidence="5 6">6.3.3.2</ecNumber>
    </recommendedName>
</protein>
<dbReference type="InterPro" id="IPR037171">
    <property type="entry name" value="NagB/RpiA_transferase-like"/>
</dbReference>
<comment type="catalytic activity">
    <reaction evidence="4 6">
        <text>(6S)-5-formyl-5,6,7,8-tetrahydrofolate + ATP = (6R)-5,10-methenyltetrahydrofolate + ADP + phosphate</text>
        <dbReference type="Rhea" id="RHEA:10488"/>
        <dbReference type="ChEBI" id="CHEBI:30616"/>
        <dbReference type="ChEBI" id="CHEBI:43474"/>
        <dbReference type="ChEBI" id="CHEBI:57455"/>
        <dbReference type="ChEBI" id="CHEBI:57457"/>
        <dbReference type="ChEBI" id="CHEBI:456216"/>
        <dbReference type="EC" id="6.3.3.2"/>
    </reaction>
</comment>
<proteinExistence type="inferred from homology"/>
<dbReference type="PANTHER" id="PTHR23407">
    <property type="entry name" value="ATPASE INHIBITOR/5-FORMYLTETRAHYDROFOLATE CYCLO-LIGASE"/>
    <property type="match status" value="1"/>
</dbReference>
<dbReference type="EC" id="6.3.3.2" evidence="5 6"/>
<dbReference type="InterPro" id="IPR002698">
    <property type="entry name" value="FTHF_cligase"/>
</dbReference>
<evidence type="ECO:0000256" key="1">
    <source>
        <dbReference type="ARBA" id="ARBA00010638"/>
    </source>
</evidence>
<evidence type="ECO:0000256" key="2">
    <source>
        <dbReference type="ARBA" id="ARBA00022741"/>
    </source>
</evidence>
<comment type="cofactor">
    <cofactor evidence="6">
        <name>Mg(2+)</name>
        <dbReference type="ChEBI" id="CHEBI:18420"/>
    </cofactor>
</comment>
<organism evidence="7 8">
    <name type="scientific">Chilo suppressalis</name>
    <name type="common">Asiatic rice borer moth</name>
    <dbReference type="NCBI Taxonomy" id="168631"/>
    <lineage>
        <taxon>Eukaryota</taxon>
        <taxon>Metazoa</taxon>
        <taxon>Ecdysozoa</taxon>
        <taxon>Arthropoda</taxon>
        <taxon>Hexapoda</taxon>
        <taxon>Insecta</taxon>
        <taxon>Pterygota</taxon>
        <taxon>Neoptera</taxon>
        <taxon>Endopterygota</taxon>
        <taxon>Lepidoptera</taxon>
        <taxon>Glossata</taxon>
        <taxon>Ditrysia</taxon>
        <taxon>Pyraloidea</taxon>
        <taxon>Crambidae</taxon>
        <taxon>Crambinae</taxon>
        <taxon>Chilo</taxon>
    </lineage>
</organism>
<keyword evidence="6" id="KW-0479">Metal-binding</keyword>
<keyword evidence="2 6" id="KW-0547">Nucleotide-binding</keyword>
<dbReference type="EMBL" id="OU963912">
    <property type="protein sequence ID" value="CAH2984427.1"/>
    <property type="molecule type" value="Genomic_DNA"/>
</dbReference>
<dbReference type="InterPro" id="IPR024185">
    <property type="entry name" value="FTHF_cligase-like_sf"/>
</dbReference>
<accession>A0ABN8L9D1</accession>
<evidence type="ECO:0000256" key="6">
    <source>
        <dbReference type="RuleBase" id="RU361279"/>
    </source>
</evidence>
<evidence type="ECO:0000256" key="3">
    <source>
        <dbReference type="ARBA" id="ARBA00022840"/>
    </source>
</evidence>
<reference evidence="7" key="1">
    <citation type="submission" date="2021-12" db="EMBL/GenBank/DDBJ databases">
        <authorList>
            <person name="King R."/>
        </authorList>
    </citation>
    <scope>NUCLEOTIDE SEQUENCE</scope>
</reference>
<keyword evidence="3 6" id="KW-0067">ATP-binding</keyword>
<dbReference type="Proteomes" id="UP001153292">
    <property type="component" value="Chromosome 19"/>
</dbReference>
<evidence type="ECO:0000313" key="8">
    <source>
        <dbReference type="Proteomes" id="UP001153292"/>
    </source>
</evidence>